<proteinExistence type="predicted"/>
<keyword evidence="4" id="KW-1185">Reference proteome</keyword>
<protein>
    <recommendedName>
        <fullName evidence="5">Bacterial surface antigen (D15) domain-containing protein</fullName>
    </recommendedName>
</protein>
<feature type="region of interest" description="Disordered" evidence="1">
    <location>
        <begin position="54"/>
        <end position="81"/>
    </location>
</feature>
<accession>A0A7Y0FL49</accession>
<evidence type="ECO:0000313" key="4">
    <source>
        <dbReference type="Proteomes" id="UP000559626"/>
    </source>
</evidence>
<feature type="compositionally biased region" description="Low complexity" evidence="1">
    <location>
        <begin position="54"/>
        <end position="68"/>
    </location>
</feature>
<reference evidence="3 4" key="1">
    <citation type="submission" date="2020-04" db="EMBL/GenBank/DDBJ databases">
        <title>Hymenobacter polaris sp. nov., isolated from Arctic soil.</title>
        <authorList>
            <person name="Dahal R.H."/>
        </authorList>
    </citation>
    <scope>NUCLEOTIDE SEQUENCE [LARGE SCALE GENOMIC DNA]</scope>
    <source>
        <strain evidence="3 4">RP-2-7</strain>
    </source>
</reference>
<comment type="caution">
    <text evidence="3">The sequence shown here is derived from an EMBL/GenBank/DDBJ whole genome shotgun (WGS) entry which is preliminary data.</text>
</comment>
<evidence type="ECO:0000256" key="2">
    <source>
        <dbReference type="SAM" id="SignalP"/>
    </source>
</evidence>
<dbReference type="EMBL" id="JABBGH010000001">
    <property type="protein sequence ID" value="NML64155.1"/>
    <property type="molecule type" value="Genomic_DNA"/>
</dbReference>
<dbReference type="AlphaFoldDB" id="A0A7Y0FL49"/>
<dbReference type="Gene3D" id="2.40.160.50">
    <property type="entry name" value="membrane protein fhac: a member of the omp85/tpsb transporter family"/>
    <property type="match status" value="1"/>
</dbReference>
<dbReference type="RefSeq" id="WP_169529476.1">
    <property type="nucleotide sequence ID" value="NZ_JABBGH010000001.1"/>
</dbReference>
<evidence type="ECO:0000313" key="3">
    <source>
        <dbReference type="EMBL" id="NML64155.1"/>
    </source>
</evidence>
<dbReference type="Proteomes" id="UP000559626">
    <property type="component" value="Unassembled WGS sequence"/>
</dbReference>
<gene>
    <name evidence="3" type="ORF">HHL22_02955</name>
</gene>
<keyword evidence="2" id="KW-0732">Signal</keyword>
<feature type="signal peptide" evidence="2">
    <location>
        <begin position="1"/>
        <end position="24"/>
    </location>
</feature>
<evidence type="ECO:0000256" key="1">
    <source>
        <dbReference type="SAM" id="MobiDB-lite"/>
    </source>
</evidence>
<organism evidence="3 4">
    <name type="scientific">Hymenobacter polaris</name>
    <dbReference type="NCBI Taxonomy" id="2682546"/>
    <lineage>
        <taxon>Bacteria</taxon>
        <taxon>Pseudomonadati</taxon>
        <taxon>Bacteroidota</taxon>
        <taxon>Cytophagia</taxon>
        <taxon>Cytophagales</taxon>
        <taxon>Hymenobacteraceae</taxon>
        <taxon>Hymenobacter</taxon>
    </lineage>
</organism>
<name>A0A7Y0FL49_9BACT</name>
<evidence type="ECO:0008006" key="5">
    <source>
        <dbReference type="Google" id="ProtNLM"/>
    </source>
</evidence>
<feature type="chain" id="PRO_5031313390" description="Bacterial surface antigen (D15) domain-containing protein" evidence="2">
    <location>
        <begin position="25"/>
        <end position="422"/>
    </location>
</feature>
<sequence>MRILRFWLGLLGGLLLAAPGWAQAPDSRPPLPTKDLGDLVKSILPHFAHPRRAQATADSAAQAADSLAPAPPSKPPRKPKSTSLVVLPAIAYTLEARLLATLTASVSFQRSEANLSAISTTLTYTQNQQLILAVNGPLWTRNNHSLWLADYRLLHYPQQTFGLGSDSHMSDALGMDYDLLRVHQSYYHRVGRTGPLYAGVGYFLDTRWNIETVNGRGEQIDVISGYRPGVSGRSTSSGLVLSVLRDSRDNQLRPAPGESYLFLAVRTNLQVLGSGANYRFYQFDGRRYFRAGPRGNVLAFWLYGDFAQGSAAPYLDLPATGWDTYSVTGRGYIQGRFRGTSLVYGEAEYRFNLTPSRVLGGVVFANGQSARNPDTGFGRVAPAGGAGIRLALSKKVGTYLAVDYAVGLEGSQGVFFNLGDVF</sequence>